<accession>A0A2Z7DIQ0</accession>
<dbReference type="InterPro" id="IPR003428">
    <property type="entry name" value="MAM33"/>
</dbReference>
<dbReference type="Gene3D" id="3.10.280.10">
    <property type="entry name" value="Mitochondrial glycoprotein"/>
    <property type="match status" value="1"/>
</dbReference>
<dbReference type="PANTHER" id="PTHR10826">
    <property type="entry name" value="COMPLEMENT COMPONENT 1"/>
    <property type="match status" value="1"/>
</dbReference>
<dbReference type="Proteomes" id="UP000250235">
    <property type="component" value="Unassembled WGS sequence"/>
</dbReference>
<protein>
    <recommendedName>
        <fullName evidence="3">Mitochondrial glycoprotein family protein</fullName>
    </recommendedName>
</protein>
<dbReference type="AlphaFoldDB" id="A0A2Z7DIQ0"/>
<dbReference type="EMBL" id="KQ987245">
    <property type="protein sequence ID" value="KZV57851.1"/>
    <property type="molecule type" value="Genomic_DNA"/>
</dbReference>
<dbReference type="GO" id="GO:0005759">
    <property type="term" value="C:mitochondrial matrix"/>
    <property type="evidence" value="ECO:0007669"/>
    <property type="project" value="InterPro"/>
</dbReference>
<dbReference type="InterPro" id="IPR036561">
    <property type="entry name" value="MAM33_sf"/>
</dbReference>
<reference evidence="1 2" key="1">
    <citation type="journal article" date="2015" name="Proc. Natl. Acad. Sci. U.S.A.">
        <title>The resurrection genome of Boea hygrometrica: A blueprint for survival of dehydration.</title>
        <authorList>
            <person name="Xiao L."/>
            <person name="Yang G."/>
            <person name="Zhang L."/>
            <person name="Yang X."/>
            <person name="Zhao S."/>
            <person name="Ji Z."/>
            <person name="Zhou Q."/>
            <person name="Hu M."/>
            <person name="Wang Y."/>
            <person name="Chen M."/>
            <person name="Xu Y."/>
            <person name="Jin H."/>
            <person name="Xiao X."/>
            <person name="Hu G."/>
            <person name="Bao F."/>
            <person name="Hu Y."/>
            <person name="Wan P."/>
            <person name="Li L."/>
            <person name="Deng X."/>
            <person name="Kuang T."/>
            <person name="Xiang C."/>
            <person name="Zhu J.K."/>
            <person name="Oliver M.J."/>
            <person name="He Y."/>
        </authorList>
    </citation>
    <scope>NUCLEOTIDE SEQUENCE [LARGE SCALE GENOMIC DNA]</scope>
    <source>
        <strain evidence="2">cv. XS01</strain>
    </source>
</reference>
<dbReference type="PANTHER" id="PTHR10826:SF1">
    <property type="entry name" value="COMPLEMENT COMPONENT 1 Q SUBCOMPONENT-BINDING PROTEIN, MITOCHONDRIAL"/>
    <property type="match status" value="1"/>
</dbReference>
<dbReference type="FunFam" id="3.10.280.10:FF:000006">
    <property type="entry name" value="Mitochondrial glycoprotein, expressed"/>
    <property type="match status" value="1"/>
</dbReference>
<organism evidence="1 2">
    <name type="scientific">Dorcoceras hygrometricum</name>
    <dbReference type="NCBI Taxonomy" id="472368"/>
    <lineage>
        <taxon>Eukaryota</taxon>
        <taxon>Viridiplantae</taxon>
        <taxon>Streptophyta</taxon>
        <taxon>Embryophyta</taxon>
        <taxon>Tracheophyta</taxon>
        <taxon>Spermatophyta</taxon>
        <taxon>Magnoliopsida</taxon>
        <taxon>eudicotyledons</taxon>
        <taxon>Gunneridae</taxon>
        <taxon>Pentapetalae</taxon>
        <taxon>asterids</taxon>
        <taxon>lamiids</taxon>
        <taxon>Lamiales</taxon>
        <taxon>Gesneriaceae</taxon>
        <taxon>Didymocarpoideae</taxon>
        <taxon>Trichosporeae</taxon>
        <taxon>Loxocarpinae</taxon>
        <taxon>Dorcoceras</taxon>
    </lineage>
</organism>
<dbReference type="OrthoDB" id="278212at2759"/>
<evidence type="ECO:0000313" key="1">
    <source>
        <dbReference type="EMBL" id="KZV57851.1"/>
    </source>
</evidence>
<keyword evidence="2" id="KW-1185">Reference proteome</keyword>
<dbReference type="Pfam" id="PF02330">
    <property type="entry name" value="MAM33"/>
    <property type="match status" value="1"/>
</dbReference>
<sequence length="210" mass="24111">MMPRVTNLLRRAAKSVQDLNLFKVLESELNHELASMRFQGFEIRSAGDFILEWDSPWSQDVVLRKKGSGGEEIAVSALLGGEAFQGDSKFPRQALMKVCVKKEDLSSILHFDCVASSIGEDRSDFDIWKAHYIQSNSCLDSSVYRGPVFSDLDPTLQRELKQFLASRGIEEKFTNFLLLHLHRKEQDQYMNWLQKLKDSMNDEYTSSDHI</sequence>
<gene>
    <name evidence="1" type="ORF">F511_03420</name>
</gene>
<evidence type="ECO:0000313" key="2">
    <source>
        <dbReference type="Proteomes" id="UP000250235"/>
    </source>
</evidence>
<proteinExistence type="predicted"/>
<evidence type="ECO:0008006" key="3">
    <source>
        <dbReference type="Google" id="ProtNLM"/>
    </source>
</evidence>
<name>A0A2Z7DIQ0_9LAMI</name>
<dbReference type="SUPFAM" id="SSF54529">
    <property type="entry name" value="Mitochondrial glycoprotein MAM33-like"/>
    <property type="match status" value="1"/>
</dbReference>